<organism evidence="2 3">
    <name type="scientific">Streptomyces hoynatensis</name>
    <dbReference type="NCBI Taxonomy" id="1141874"/>
    <lineage>
        <taxon>Bacteria</taxon>
        <taxon>Bacillati</taxon>
        <taxon>Actinomycetota</taxon>
        <taxon>Actinomycetes</taxon>
        <taxon>Kitasatosporales</taxon>
        <taxon>Streptomycetaceae</taxon>
        <taxon>Streptomyces</taxon>
    </lineage>
</organism>
<gene>
    <name evidence="2" type="ORF">D7294_01110</name>
</gene>
<proteinExistence type="predicted"/>
<protein>
    <submittedName>
        <fullName evidence="2">Cupin domain-containing protein</fullName>
    </submittedName>
</protein>
<evidence type="ECO:0000259" key="1">
    <source>
        <dbReference type="Pfam" id="PF07883"/>
    </source>
</evidence>
<dbReference type="Pfam" id="PF07883">
    <property type="entry name" value="Cupin_2"/>
    <property type="match status" value="1"/>
</dbReference>
<dbReference type="PANTHER" id="PTHR36440:SF1">
    <property type="entry name" value="PUTATIVE (AFU_ORTHOLOGUE AFUA_8G07350)-RELATED"/>
    <property type="match status" value="1"/>
</dbReference>
<dbReference type="PANTHER" id="PTHR36440">
    <property type="entry name" value="PUTATIVE (AFU_ORTHOLOGUE AFUA_8G07350)-RELATED"/>
    <property type="match status" value="1"/>
</dbReference>
<dbReference type="InterPro" id="IPR013096">
    <property type="entry name" value="Cupin_2"/>
</dbReference>
<evidence type="ECO:0000313" key="2">
    <source>
        <dbReference type="EMBL" id="RKN46847.1"/>
    </source>
</evidence>
<sequence length="174" mass="18507">MSDTHPPGTPPDERPAFGPLVIRPQDAEFLGAGPDTIALLADASATGGFLGVSRTTLGRGRDGATPHYHRGSAELFFVLDGRLQVLAGEEVVEVEAGGTLVVPPHAVHAFAAAPGSAADALIVITPGVERDAYFRLLDRVRRGQADPRELLAVQERFDTHFVPSDPWRRTRAAA</sequence>
<dbReference type="InterPro" id="IPR014710">
    <property type="entry name" value="RmlC-like_jellyroll"/>
</dbReference>
<dbReference type="SUPFAM" id="SSF51182">
    <property type="entry name" value="RmlC-like cupins"/>
    <property type="match status" value="1"/>
</dbReference>
<dbReference type="OrthoDB" id="9791637at2"/>
<comment type="caution">
    <text evidence="2">The sequence shown here is derived from an EMBL/GenBank/DDBJ whole genome shotgun (WGS) entry which is preliminary data.</text>
</comment>
<keyword evidence="3" id="KW-1185">Reference proteome</keyword>
<evidence type="ECO:0000313" key="3">
    <source>
        <dbReference type="Proteomes" id="UP000272474"/>
    </source>
</evidence>
<dbReference type="EMBL" id="RBAL01000001">
    <property type="protein sequence ID" value="RKN46847.1"/>
    <property type="molecule type" value="Genomic_DNA"/>
</dbReference>
<name>A0A3A9ZHK8_9ACTN</name>
<dbReference type="RefSeq" id="WP_120674431.1">
    <property type="nucleotide sequence ID" value="NZ_RBAL01000001.1"/>
</dbReference>
<dbReference type="AlphaFoldDB" id="A0A3A9ZHK8"/>
<feature type="domain" description="Cupin type-2" evidence="1">
    <location>
        <begin position="56"/>
        <end position="117"/>
    </location>
</feature>
<reference evidence="2 3" key="1">
    <citation type="journal article" date="2014" name="Int. J. Syst. Evol. Microbiol.">
        <title>Streptomyces hoynatensis sp. nov., isolated from deep marine sediment.</title>
        <authorList>
            <person name="Veyisoglu A."/>
            <person name="Sahin N."/>
        </authorList>
    </citation>
    <scope>NUCLEOTIDE SEQUENCE [LARGE SCALE GENOMIC DNA]</scope>
    <source>
        <strain evidence="2 3">KCTC 29097</strain>
    </source>
</reference>
<dbReference type="InterPro" id="IPR053146">
    <property type="entry name" value="QDO-like"/>
</dbReference>
<dbReference type="InterPro" id="IPR011051">
    <property type="entry name" value="RmlC_Cupin_sf"/>
</dbReference>
<dbReference type="Proteomes" id="UP000272474">
    <property type="component" value="Unassembled WGS sequence"/>
</dbReference>
<dbReference type="Gene3D" id="2.60.120.10">
    <property type="entry name" value="Jelly Rolls"/>
    <property type="match status" value="1"/>
</dbReference>
<accession>A0A3A9ZHK8</accession>